<evidence type="ECO:0000256" key="1">
    <source>
        <dbReference type="SAM" id="MobiDB-lite"/>
    </source>
</evidence>
<dbReference type="Proteomes" id="UP000194127">
    <property type="component" value="Unassembled WGS sequence"/>
</dbReference>
<organism evidence="2 3">
    <name type="scientific">Postia placenta MAD-698-R-SB12</name>
    <dbReference type="NCBI Taxonomy" id="670580"/>
    <lineage>
        <taxon>Eukaryota</taxon>
        <taxon>Fungi</taxon>
        <taxon>Dikarya</taxon>
        <taxon>Basidiomycota</taxon>
        <taxon>Agaricomycotina</taxon>
        <taxon>Agaricomycetes</taxon>
        <taxon>Polyporales</taxon>
        <taxon>Adustoporiaceae</taxon>
        <taxon>Rhodonia</taxon>
    </lineage>
</organism>
<feature type="region of interest" description="Disordered" evidence="1">
    <location>
        <begin position="359"/>
        <end position="390"/>
    </location>
</feature>
<feature type="compositionally biased region" description="Low complexity" evidence="1">
    <location>
        <begin position="359"/>
        <end position="375"/>
    </location>
</feature>
<reference evidence="2 3" key="1">
    <citation type="submission" date="2017-04" db="EMBL/GenBank/DDBJ databases">
        <title>Genome Sequence of the Model Brown-Rot Fungus Postia placenta SB12.</title>
        <authorList>
            <consortium name="DOE Joint Genome Institute"/>
            <person name="Gaskell J."/>
            <person name="Kersten P."/>
            <person name="Larrondo L.F."/>
            <person name="Canessa P."/>
            <person name="Martinez D."/>
            <person name="Hibbett D."/>
            <person name="Schmoll M."/>
            <person name="Kubicek C.P."/>
            <person name="Martinez A.T."/>
            <person name="Yadav J."/>
            <person name="Master E."/>
            <person name="Magnuson J.K."/>
            <person name="James T."/>
            <person name="Yaver D."/>
            <person name="Berka R."/>
            <person name="Labutti K."/>
            <person name="Lipzen A."/>
            <person name="Aerts A."/>
            <person name="Barry K."/>
            <person name="Henrissat B."/>
            <person name="Blanchette R."/>
            <person name="Grigoriev I."/>
            <person name="Cullen D."/>
        </authorList>
    </citation>
    <scope>NUCLEOTIDE SEQUENCE [LARGE SCALE GENOMIC DNA]</scope>
    <source>
        <strain evidence="2 3">MAD-698-R-SB12</strain>
    </source>
</reference>
<keyword evidence="3" id="KW-1185">Reference proteome</keyword>
<dbReference type="RefSeq" id="XP_024337329.1">
    <property type="nucleotide sequence ID" value="XM_024486217.1"/>
</dbReference>
<name>A0A1X6MVX7_9APHY</name>
<dbReference type="GeneID" id="36331166"/>
<dbReference type="OrthoDB" id="2246127at2759"/>
<feature type="non-terminal residue" evidence="2">
    <location>
        <position position="1"/>
    </location>
</feature>
<gene>
    <name evidence="2" type="ORF">POSPLADRAFT_1148718</name>
</gene>
<accession>A0A1X6MVX7</accession>
<dbReference type="STRING" id="670580.A0A1X6MVX7"/>
<dbReference type="PANTHER" id="PTHR31912:SF34">
    <property type="entry name" value="NOTOCHORD-RELATED PROTEIN"/>
    <property type="match status" value="1"/>
</dbReference>
<protein>
    <submittedName>
        <fullName evidence="2">Uncharacterized protein</fullName>
    </submittedName>
</protein>
<dbReference type="PANTHER" id="PTHR31912">
    <property type="entry name" value="IP13529P"/>
    <property type="match status" value="1"/>
</dbReference>
<evidence type="ECO:0000313" key="3">
    <source>
        <dbReference type="Proteomes" id="UP000194127"/>
    </source>
</evidence>
<dbReference type="EMBL" id="KZ110600">
    <property type="protein sequence ID" value="OSX60535.1"/>
    <property type="molecule type" value="Genomic_DNA"/>
</dbReference>
<dbReference type="AlphaFoldDB" id="A0A1X6MVX7"/>
<sequence>CKRAQCTGSEAESSLWFPWHDKITCTLDVLMHLPWSVFSQRQLDLFLWLLRVNDVDDVPSVKTIQSLNAALQKMCGIETIPYKGALRHNYHEMSNLQVRPHLHFYPEDQGDRPFAEARQASRWLNEVPNELVTPMARIHNHDYYIYKPAMLVNGVCIAEDLWYTDYHNTQSGITGPWTLTDPWIGNRWHAIAKGHRVVSFAMWMYCDNTSGNLSKKWNAHNSFLFTVAGLPRVEAQKEYNVHFLATSNLAPPLEMLDGIVEQLQFVVLSYFCSQPLICTTRDAQNNGIWTWDCSMNEPVLMIPFVLAMLGDNLMQSKFACHIGLHGKLFCRACWVCGKDAAGNADLEIAQPDVHAQSPSVVSDAESDVSAASGGSNLDGNMGEGSVSSPGKLWHKDESIATLHSYFTKAKTLHSKTHVAKMRTEMGVKDSYQLHFLDKLFSSHKNKCSETTKQVALDQAIASLLQEIMSPIWRLDPHQDTPVEILHMVLLGFVKYLWCDAVQNQLKSQEDKKALVATWLTDLDVSSLGLSTLAGQTLVQYSGSLTGRNFCAITQTAGVECIGEPGAELLAVMVGLGRND</sequence>
<evidence type="ECO:0000313" key="2">
    <source>
        <dbReference type="EMBL" id="OSX60535.1"/>
    </source>
</evidence>
<proteinExistence type="predicted"/>